<dbReference type="EMBL" id="KN834770">
    <property type="protein sequence ID" value="KIK61665.1"/>
    <property type="molecule type" value="Genomic_DNA"/>
</dbReference>
<dbReference type="Gene3D" id="3.40.50.720">
    <property type="entry name" value="NAD(P)-binding Rossmann-like Domain"/>
    <property type="match status" value="1"/>
</dbReference>
<evidence type="ECO:0000313" key="3">
    <source>
        <dbReference type="EMBL" id="KIK61665.1"/>
    </source>
</evidence>
<dbReference type="PANTHER" id="PTHR24320">
    <property type="entry name" value="RETINOL DEHYDROGENASE"/>
    <property type="match status" value="1"/>
</dbReference>
<protein>
    <submittedName>
        <fullName evidence="3">Uncharacterized protein</fullName>
    </submittedName>
</protein>
<dbReference type="OrthoDB" id="542013at2759"/>
<dbReference type="GO" id="GO:0016491">
    <property type="term" value="F:oxidoreductase activity"/>
    <property type="evidence" value="ECO:0007669"/>
    <property type="project" value="UniProtKB-KW"/>
</dbReference>
<dbReference type="HOGENOM" id="CLU_010194_44_4_1"/>
<keyword evidence="4" id="KW-1185">Reference proteome</keyword>
<evidence type="ECO:0000313" key="4">
    <source>
        <dbReference type="Proteomes" id="UP000053593"/>
    </source>
</evidence>
<comment type="similarity">
    <text evidence="1">Belongs to the short-chain dehydrogenases/reductases (SDR) family.</text>
</comment>
<reference evidence="3 4" key="1">
    <citation type="submission" date="2014-04" db="EMBL/GenBank/DDBJ databases">
        <title>Evolutionary Origins and Diversification of the Mycorrhizal Mutualists.</title>
        <authorList>
            <consortium name="DOE Joint Genome Institute"/>
            <consortium name="Mycorrhizal Genomics Consortium"/>
            <person name="Kohler A."/>
            <person name="Kuo A."/>
            <person name="Nagy L.G."/>
            <person name="Floudas D."/>
            <person name="Copeland A."/>
            <person name="Barry K.W."/>
            <person name="Cichocki N."/>
            <person name="Veneault-Fourrey C."/>
            <person name="LaButti K."/>
            <person name="Lindquist E.A."/>
            <person name="Lipzen A."/>
            <person name="Lundell T."/>
            <person name="Morin E."/>
            <person name="Murat C."/>
            <person name="Riley R."/>
            <person name="Ohm R."/>
            <person name="Sun H."/>
            <person name="Tunlid A."/>
            <person name="Henrissat B."/>
            <person name="Grigoriev I.V."/>
            <person name="Hibbett D.S."/>
            <person name="Martin F."/>
        </authorList>
    </citation>
    <scope>NUCLEOTIDE SEQUENCE [LARGE SCALE GENOMIC DNA]</scope>
    <source>
        <strain evidence="3 4">FD-317 M1</strain>
    </source>
</reference>
<dbReference type="PANTHER" id="PTHR24320:SF148">
    <property type="entry name" value="NAD(P)-BINDING ROSSMANN-FOLD SUPERFAMILY PROTEIN"/>
    <property type="match status" value="1"/>
</dbReference>
<dbReference type="InterPro" id="IPR002347">
    <property type="entry name" value="SDR_fam"/>
</dbReference>
<dbReference type="AlphaFoldDB" id="A0A0D0BDA2"/>
<sequence length="340" mass="37649">MGHYDEMIEEQKKEVPSVVQADLTGKTIMITGANSGSGFEAAKHFAKMNPARLIFVCRSLEKARQSIEQIEADTGYKKAEPLALDLSNFRTISESVTQATKILDRLDILVENAAVSTAGQYVLTEDGFETMLQVNALGPALHTFLLLPLMQRTARKYSVLPRIVVVSSGLAFLGNISEDAVAAPNTLETLSSKGYCTPLMMDNRYNLSKIINIMFINKLANHLPKCIIPVALNPGFFISGLRRHETGERAEQFSQMEAELAWTPEEGSRQIVFAAIGGNDNGMELRGKFTSFSRVRGLSDWMLSEKGRNAEDKIWNDMLELFGKIDSRIPGICSEHLKEA</sequence>
<gene>
    <name evidence="3" type="ORF">GYMLUDRAFT_42685</name>
</gene>
<dbReference type="Pfam" id="PF00106">
    <property type="entry name" value="adh_short"/>
    <property type="match status" value="1"/>
</dbReference>
<dbReference type="Proteomes" id="UP000053593">
    <property type="component" value="Unassembled WGS sequence"/>
</dbReference>
<organism evidence="3 4">
    <name type="scientific">Collybiopsis luxurians FD-317 M1</name>
    <dbReference type="NCBI Taxonomy" id="944289"/>
    <lineage>
        <taxon>Eukaryota</taxon>
        <taxon>Fungi</taxon>
        <taxon>Dikarya</taxon>
        <taxon>Basidiomycota</taxon>
        <taxon>Agaricomycotina</taxon>
        <taxon>Agaricomycetes</taxon>
        <taxon>Agaricomycetidae</taxon>
        <taxon>Agaricales</taxon>
        <taxon>Marasmiineae</taxon>
        <taxon>Omphalotaceae</taxon>
        <taxon>Collybiopsis</taxon>
        <taxon>Collybiopsis luxurians</taxon>
    </lineage>
</organism>
<proteinExistence type="inferred from homology"/>
<keyword evidence="2" id="KW-0560">Oxidoreductase</keyword>
<accession>A0A0D0BDA2</accession>
<name>A0A0D0BDA2_9AGAR</name>
<evidence type="ECO:0000256" key="1">
    <source>
        <dbReference type="ARBA" id="ARBA00006484"/>
    </source>
</evidence>
<dbReference type="InterPro" id="IPR036291">
    <property type="entry name" value="NAD(P)-bd_dom_sf"/>
</dbReference>
<dbReference type="SUPFAM" id="SSF51735">
    <property type="entry name" value="NAD(P)-binding Rossmann-fold domains"/>
    <property type="match status" value="1"/>
</dbReference>
<evidence type="ECO:0000256" key="2">
    <source>
        <dbReference type="ARBA" id="ARBA00023002"/>
    </source>
</evidence>